<reference evidence="10" key="1">
    <citation type="submission" date="2023-07" db="EMBL/GenBank/DDBJ databases">
        <title>Description of three actinobacteria isolated from air of manufacturing shop in a pharmaceutical factory.</title>
        <authorList>
            <person name="Zhang D.-F."/>
        </authorList>
    </citation>
    <scope>NUCLEOTIDE SEQUENCE [LARGE SCALE GENOMIC DNA]</scope>
    <source>
        <strain evidence="10">CCTCC AB 207010</strain>
    </source>
</reference>
<dbReference type="InterPro" id="IPR002637">
    <property type="entry name" value="RdgB/HAM1"/>
</dbReference>
<evidence type="ECO:0000256" key="5">
    <source>
        <dbReference type="ARBA" id="ARBA00022842"/>
    </source>
</evidence>
<feature type="binding site" evidence="7">
    <location>
        <position position="194"/>
    </location>
    <ligand>
        <name>substrate</name>
    </ligand>
</feature>
<keyword evidence="3 7" id="KW-0547">Nucleotide-binding</keyword>
<accession>A0ABU1FS28</accession>
<dbReference type="InterPro" id="IPR029001">
    <property type="entry name" value="ITPase-like_fam"/>
</dbReference>
<keyword evidence="10" id="KW-1185">Reference proteome</keyword>
<evidence type="ECO:0000256" key="1">
    <source>
        <dbReference type="ARBA" id="ARBA00008023"/>
    </source>
</evidence>
<feature type="binding site" evidence="7">
    <location>
        <begin position="199"/>
        <end position="200"/>
    </location>
    <ligand>
        <name>substrate</name>
    </ligand>
</feature>
<comment type="catalytic activity">
    <reaction evidence="7">
        <text>dITP + H2O = dIMP + diphosphate + H(+)</text>
        <dbReference type="Rhea" id="RHEA:28342"/>
        <dbReference type="ChEBI" id="CHEBI:15377"/>
        <dbReference type="ChEBI" id="CHEBI:15378"/>
        <dbReference type="ChEBI" id="CHEBI:33019"/>
        <dbReference type="ChEBI" id="CHEBI:61194"/>
        <dbReference type="ChEBI" id="CHEBI:61382"/>
        <dbReference type="EC" id="3.6.1.66"/>
    </reaction>
</comment>
<name>A0ABU1FS28_9MICC</name>
<comment type="cofactor">
    <cofactor evidence="7">
        <name>Mg(2+)</name>
        <dbReference type="ChEBI" id="CHEBI:18420"/>
    </cofactor>
    <text evidence="7">Binds 1 Mg(2+) ion per subunit.</text>
</comment>
<dbReference type="EMBL" id="JAVKGT010000009">
    <property type="protein sequence ID" value="MDR5711449.1"/>
    <property type="molecule type" value="Genomic_DNA"/>
</dbReference>
<sequence>MIEQTTPAGATGALVVLATRNQGKVRELRALLASLPGLEAVDLETAVIDAVAAGCSEIPETGVTFEENSLIKAREVARQTGLPAVADDSGLAVEVLGGAPGIFSARWAGTQASDEANLQLLLEQLADISDEHRAAAFVCAASLVLPSGDEYVEHGRLQGTLLRAPRGDGGFGYDPILQPLGESRSCAELSMQEKNAISHRGKAFAALAPRIAAVLQAAR</sequence>
<gene>
    <name evidence="9" type="primary">rdgB</name>
    <name evidence="9" type="ORF">RH857_04795</name>
</gene>
<dbReference type="EC" id="3.6.1.66" evidence="7"/>
<organism evidence="9 10">
    <name type="scientific">Nesterenkonia flava</name>
    <dbReference type="NCBI Taxonomy" id="469799"/>
    <lineage>
        <taxon>Bacteria</taxon>
        <taxon>Bacillati</taxon>
        <taxon>Actinomycetota</taxon>
        <taxon>Actinomycetes</taxon>
        <taxon>Micrococcales</taxon>
        <taxon>Micrococcaceae</taxon>
        <taxon>Nesterenkonia</taxon>
    </lineage>
</organism>
<dbReference type="NCBIfam" id="TIGR00042">
    <property type="entry name" value="RdgB/HAM1 family non-canonical purine NTP pyrophosphatase"/>
    <property type="match status" value="1"/>
</dbReference>
<evidence type="ECO:0000256" key="3">
    <source>
        <dbReference type="ARBA" id="ARBA00022741"/>
    </source>
</evidence>
<dbReference type="CDD" id="cd00515">
    <property type="entry name" value="HAM1"/>
    <property type="match status" value="1"/>
</dbReference>
<dbReference type="SUPFAM" id="SSF52972">
    <property type="entry name" value="ITPase-like"/>
    <property type="match status" value="1"/>
</dbReference>
<keyword evidence="6 7" id="KW-0546">Nucleotide metabolism</keyword>
<keyword evidence="5 7" id="KW-0460">Magnesium</keyword>
<dbReference type="PANTHER" id="PTHR11067:SF9">
    <property type="entry name" value="INOSINE TRIPHOSPHATE PYROPHOSPHATASE"/>
    <property type="match status" value="1"/>
</dbReference>
<evidence type="ECO:0000256" key="2">
    <source>
        <dbReference type="ARBA" id="ARBA00022723"/>
    </source>
</evidence>
<comment type="catalytic activity">
    <reaction evidence="7">
        <text>XTP + H2O = XMP + diphosphate + H(+)</text>
        <dbReference type="Rhea" id="RHEA:28610"/>
        <dbReference type="ChEBI" id="CHEBI:15377"/>
        <dbReference type="ChEBI" id="CHEBI:15378"/>
        <dbReference type="ChEBI" id="CHEBI:33019"/>
        <dbReference type="ChEBI" id="CHEBI:57464"/>
        <dbReference type="ChEBI" id="CHEBI:61314"/>
        <dbReference type="EC" id="3.6.1.66"/>
    </reaction>
</comment>
<evidence type="ECO:0000256" key="7">
    <source>
        <dbReference type="HAMAP-Rule" id="MF_01405"/>
    </source>
</evidence>
<comment type="similarity">
    <text evidence="1 7 8">Belongs to the HAM1 NTPase family.</text>
</comment>
<feature type="binding site" evidence="7">
    <location>
        <position position="89"/>
    </location>
    <ligand>
        <name>substrate</name>
    </ligand>
</feature>
<dbReference type="RefSeq" id="WP_310536832.1">
    <property type="nucleotide sequence ID" value="NZ_BAAAOC010000091.1"/>
</dbReference>
<feature type="binding site" evidence="7">
    <location>
        <position position="88"/>
    </location>
    <ligand>
        <name>Mg(2+)</name>
        <dbReference type="ChEBI" id="CHEBI:18420"/>
    </ligand>
</feature>
<protein>
    <recommendedName>
        <fullName evidence="7">dITP/XTP pyrophosphatase</fullName>
        <ecNumber evidence="7">3.6.1.66</ecNumber>
    </recommendedName>
    <alternativeName>
        <fullName evidence="7">Non-canonical purine NTP pyrophosphatase</fullName>
    </alternativeName>
    <alternativeName>
        <fullName evidence="7">Non-standard purine NTP pyrophosphatase</fullName>
    </alternativeName>
    <alternativeName>
        <fullName evidence="7">Nucleoside-triphosphate diphosphatase</fullName>
    </alternativeName>
    <alternativeName>
        <fullName evidence="7">Nucleoside-triphosphate pyrophosphatase</fullName>
        <shortName evidence="7">NTPase</shortName>
    </alternativeName>
</protein>
<evidence type="ECO:0000313" key="10">
    <source>
        <dbReference type="Proteomes" id="UP001260872"/>
    </source>
</evidence>
<dbReference type="InterPro" id="IPR020922">
    <property type="entry name" value="dITP/XTP_pyrophosphatase"/>
</dbReference>
<feature type="binding site" evidence="7">
    <location>
        <begin position="19"/>
        <end position="24"/>
    </location>
    <ligand>
        <name>substrate</name>
    </ligand>
</feature>
<dbReference type="Pfam" id="PF01725">
    <property type="entry name" value="Ham1p_like"/>
    <property type="match status" value="1"/>
</dbReference>
<comment type="function">
    <text evidence="7">Pyrophosphatase that catalyzes the hydrolysis of nucleoside triphosphates to their monophosphate derivatives, with a high preference for the non-canonical purine nucleotides XTP (xanthosine triphosphate), dITP (deoxyinosine triphosphate) and ITP. Seems to function as a house-cleaning enzyme that removes non-canonical purine nucleotides from the nucleotide pool, thus preventing their incorporation into DNA/RNA and avoiding chromosomal lesions.</text>
</comment>
<evidence type="ECO:0000256" key="6">
    <source>
        <dbReference type="ARBA" id="ARBA00023080"/>
    </source>
</evidence>
<keyword evidence="2 7" id="KW-0479">Metal-binding</keyword>
<proteinExistence type="inferred from homology"/>
<evidence type="ECO:0000313" key="9">
    <source>
        <dbReference type="EMBL" id="MDR5711449.1"/>
    </source>
</evidence>
<comment type="caution">
    <text evidence="9">The sequence shown here is derived from an EMBL/GenBank/DDBJ whole genome shotgun (WGS) entry which is preliminary data.</text>
</comment>
<feature type="active site" description="Proton acceptor" evidence="7">
    <location>
        <position position="88"/>
    </location>
</feature>
<dbReference type="PANTHER" id="PTHR11067">
    <property type="entry name" value="INOSINE TRIPHOSPHATE PYROPHOSPHATASE/HAM1 PROTEIN"/>
    <property type="match status" value="1"/>
</dbReference>
<comment type="catalytic activity">
    <reaction evidence="7">
        <text>ITP + H2O = IMP + diphosphate + H(+)</text>
        <dbReference type="Rhea" id="RHEA:29399"/>
        <dbReference type="ChEBI" id="CHEBI:15377"/>
        <dbReference type="ChEBI" id="CHEBI:15378"/>
        <dbReference type="ChEBI" id="CHEBI:33019"/>
        <dbReference type="ChEBI" id="CHEBI:58053"/>
        <dbReference type="ChEBI" id="CHEBI:61402"/>
        <dbReference type="EC" id="3.6.1.66"/>
    </reaction>
</comment>
<dbReference type="Proteomes" id="UP001260872">
    <property type="component" value="Unassembled WGS sequence"/>
</dbReference>
<comment type="subunit">
    <text evidence="7">Homodimer.</text>
</comment>
<dbReference type="Gene3D" id="3.90.950.10">
    <property type="match status" value="1"/>
</dbReference>
<keyword evidence="4 7" id="KW-0378">Hydrolase</keyword>
<dbReference type="HAMAP" id="MF_01405">
    <property type="entry name" value="Non_canon_purine_NTPase"/>
    <property type="match status" value="1"/>
</dbReference>
<comment type="caution">
    <text evidence="7">Lacks conserved residue(s) required for the propagation of feature annotation.</text>
</comment>
<evidence type="ECO:0000256" key="8">
    <source>
        <dbReference type="RuleBase" id="RU003781"/>
    </source>
</evidence>
<feature type="binding site" evidence="7">
    <location>
        <begin position="171"/>
        <end position="174"/>
    </location>
    <ligand>
        <name>substrate</name>
    </ligand>
</feature>
<evidence type="ECO:0000256" key="4">
    <source>
        <dbReference type="ARBA" id="ARBA00022801"/>
    </source>
</evidence>